<accession>A0A7J6H3F3</accession>
<dbReference type="Proteomes" id="UP000525078">
    <property type="component" value="Unassembled WGS sequence"/>
</dbReference>
<evidence type="ECO:0000313" key="2">
    <source>
        <dbReference type="EMBL" id="KAF4389655.1"/>
    </source>
</evidence>
<gene>
    <name evidence="2" type="ORF">F8388_009788</name>
    <name evidence="1" type="ORF">G4B88_020619</name>
</gene>
<comment type="caution">
    <text evidence="2">The sequence shown here is derived from an EMBL/GenBank/DDBJ whole genome shotgun (WGS) entry which is preliminary data.</text>
</comment>
<dbReference type="AlphaFoldDB" id="A0A7J6H3F3"/>
<proteinExistence type="predicted"/>
<protein>
    <submittedName>
        <fullName evidence="2">Uncharacterized protein</fullName>
    </submittedName>
</protein>
<evidence type="ECO:0000313" key="4">
    <source>
        <dbReference type="Proteomes" id="UP000583929"/>
    </source>
</evidence>
<reference evidence="3 4" key="1">
    <citation type="journal article" date="2020" name="bioRxiv">
        <title>Sequence and annotation of 42 cannabis genomes reveals extensive copy number variation in cannabinoid synthesis and pathogen resistance genes.</title>
        <authorList>
            <person name="Mckernan K.J."/>
            <person name="Helbert Y."/>
            <person name="Kane L.T."/>
            <person name="Ebling H."/>
            <person name="Zhang L."/>
            <person name="Liu B."/>
            <person name="Eaton Z."/>
            <person name="Mclaughlin S."/>
            <person name="Kingan S."/>
            <person name="Baybayan P."/>
            <person name="Concepcion G."/>
            <person name="Jordan M."/>
            <person name="Riva A."/>
            <person name="Barbazuk W."/>
            <person name="Harkins T."/>
        </authorList>
    </citation>
    <scope>NUCLEOTIDE SEQUENCE [LARGE SCALE GENOMIC DNA]</scope>
    <source>
        <strain evidence="3 4">cv. Jamaican Lion 4</strain>
        <strain evidence="1">Father</strain>
        <strain evidence="2">Mother</strain>
        <tissue evidence="2">Leaf</tissue>
    </source>
</reference>
<keyword evidence="4" id="KW-1185">Reference proteome</keyword>
<dbReference type="EMBL" id="JAATIP010000031">
    <property type="protein sequence ID" value="KAF4389655.1"/>
    <property type="molecule type" value="Genomic_DNA"/>
</dbReference>
<evidence type="ECO:0000313" key="1">
    <source>
        <dbReference type="EMBL" id="KAF4359075.1"/>
    </source>
</evidence>
<dbReference type="EMBL" id="JAATIQ010000370">
    <property type="protein sequence ID" value="KAF4359075.1"/>
    <property type="molecule type" value="Genomic_DNA"/>
</dbReference>
<dbReference type="Proteomes" id="UP000583929">
    <property type="component" value="Unassembled WGS sequence"/>
</dbReference>
<organism evidence="2 3">
    <name type="scientific">Cannabis sativa</name>
    <name type="common">Hemp</name>
    <name type="synonym">Marijuana</name>
    <dbReference type="NCBI Taxonomy" id="3483"/>
    <lineage>
        <taxon>Eukaryota</taxon>
        <taxon>Viridiplantae</taxon>
        <taxon>Streptophyta</taxon>
        <taxon>Embryophyta</taxon>
        <taxon>Tracheophyta</taxon>
        <taxon>Spermatophyta</taxon>
        <taxon>Magnoliopsida</taxon>
        <taxon>eudicotyledons</taxon>
        <taxon>Gunneridae</taxon>
        <taxon>Pentapetalae</taxon>
        <taxon>rosids</taxon>
        <taxon>fabids</taxon>
        <taxon>Rosales</taxon>
        <taxon>Cannabaceae</taxon>
        <taxon>Cannabis</taxon>
    </lineage>
</organism>
<sequence>MAVLGQSQYVIGPMTLSRTESFGSGYYNYLDQSNNNSSSNYYYTNLNGNSTMIEKRQVFLRSYQFCRKKSLSERIKRSLMWLFLQEKKICSSLKQQQQQPHQVQ</sequence>
<evidence type="ECO:0000313" key="3">
    <source>
        <dbReference type="Proteomes" id="UP000525078"/>
    </source>
</evidence>
<name>A0A7J6H3F3_CANSA</name>